<reference evidence="3 4" key="1">
    <citation type="journal article" date="2016" name="Sci. Rep.">
        <title>Penicillium arizonense, a new, genome sequenced fungal species, reveals a high chemical diversity in secreted metabolites.</title>
        <authorList>
            <person name="Grijseels S."/>
            <person name="Nielsen J.C."/>
            <person name="Randelovic M."/>
            <person name="Nielsen J."/>
            <person name="Nielsen K.F."/>
            <person name="Workman M."/>
            <person name="Frisvad J.C."/>
        </authorList>
    </citation>
    <scope>NUCLEOTIDE SEQUENCE [LARGE SCALE GENOMIC DNA]</scope>
    <source>
        <strain evidence="3 4">CBS 141311</strain>
    </source>
</reference>
<evidence type="ECO:0000313" key="4">
    <source>
        <dbReference type="Proteomes" id="UP000177622"/>
    </source>
</evidence>
<evidence type="ECO:0000256" key="1">
    <source>
        <dbReference type="SAM" id="MobiDB-lite"/>
    </source>
</evidence>
<dbReference type="InterPro" id="IPR003593">
    <property type="entry name" value="AAA+_ATPase"/>
</dbReference>
<dbReference type="CDD" id="cd19481">
    <property type="entry name" value="RecA-like_protease"/>
    <property type="match status" value="1"/>
</dbReference>
<dbReference type="SMART" id="SM00382">
    <property type="entry name" value="AAA"/>
    <property type="match status" value="1"/>
</dbReference>
<keyword evidence="4" id="KW-1185">Reference proteome</keyword>
<protein>
    <recommendedName>
        <fullName evidence="2">AAA+ ATPase domain-containing protein</fullName>
    </recommendedName>
</protein>
<dbReference type="Gene3D" id="3.40.50.300">
    <property type="entry name" value="P-loop containing nucleotide triphosphate hydrolases"/>
    <property type="match status" value="1"/>
</dbReference>
<dbReference type="GO" id="GO:0016887">
    <property type="term" value="F:ATP hydrolysis activity"/>
    <property type="evidence" value="ECO:0007669"/>
    <property type="project" value="InterPro"/>
</dbReference>
<sequence>MVSPNPTSWEILDPISARPSSELCKTNTISEDMSGKLSSEDQRNPAHNQEYTGSYTPGIAYIPNPETQEDNGNNQDYSFSLTLQERQNKLRLRQSGLNKGHAELEQVQQNFPLAPSHDPAVLAYQLQGRPNMGGPPIAGSSFPPVPVYDPLPYNTPAMPAVAPRPGRQEQNSEIDRAPHYMQGPARVASYAPYQASSVSSSQTIWPQDRNTSSSQRTISLSEANSLRAQITYLQEKVLKLEGKPVDPVASKYQVLYRIEKDDTFRGMDRGWDRDEDFRSPWMGTFTDPPEVIHSTMGSPHLRCNDRLTNFELYLALNKDISFVVFRNFKRRVERQSSNASYGKPEPFSETILPVSEDLKDVFEEMLSGREFSSMSRDYQSSREVTTPYLFVYHNRSKVTGMRHGLSSVAQQQLDLFMDYVQETCGEEYAAADTLLNNGRIRPEYVQYLFKPNEVLVSNNNNEYTGYIAVDWPLQHEGYLGFSSWTVRGQTWDFDGSFCKRWGTLEFQTPEPQNAIKERRYQRWTPHDDPIVQSFNEEAAEDSSSAQSNSDKEYAITDLAVFPIKYASNELVQMLRRRGEIFWKLRAYRYVSYHATEEENFQTMADDRYIIDMKTYQRLHPVPTPQPTRTSMLDDRAMARDSPPDETFQLLMPPRIVGFNLRRKKWFKLCTDRISDVIWNKEAFKSLAIESKSRDLIQALVTNHLESEYSADLIAGKGNGLMLLLHGGPGTGKTLTAESVAEIAERPLYRVTCGDVGTKPEEIEKYLESVLHLGKIWNCVVLLDEADVFLEQRGLEDLNRNALVSAFLRVVEYFEGILILTTNRVGTFDDAFKSRIQLALHYPSLGEDQRRLIWETFIERLWGFEADSVDIHDLRMNLDVLKKERLNGRQIRNAITTARQYAKWQKKILTYEHLRDVIKVSARFDEYLENLHRPFMQS</sequence>
<evidence type="ECO:0000313" key="3">
    <source>
        <dbReference type="EMBL" id="OGE50217.1"/>
    </source>
</evidence>
<dbReference type="RefSeq" id="XP_022485666.1">
    <property type="nucleotide sequence ID" value="XM_022634491.1"/>
</dbReference>
<dbReference type="PANTHER" id="PTHR46411:SF2">
    <property type="entry name" value="AAA+ ATPASE DOMAIN-CONTAINING PROTEIN"/>
    <property type="match status" value="1"/>
</dbReference>
<dbReference type="InterPro" id="IPR056599">
    <property type="entry name" value="AAA_lid_fung"/>
</dbReference>
<gene>
    <name evidence="3" type="ORF">PENARI_c018G01642</name>
</gene>
<organism evidence="3 4">
    <name type="scientific">Penicillium arizonense</name>
    <dbReference type="NCBI Taxonomy" id="1835702"/>
    <lineage>
        <taxon>Eukaryota</taxon>
        <taxon>Fungi</taxon>
        <taxon>Dikarya</taxon>
        <taxon>Ascomycota</taxon>
        <taxon>Pezizomycotina</taxon>
        <taxon>Eurotiomycetes</taxon>
        <taxon>Eurotiomycetidae</taxon>
        <taxon>Eurotiales</taxon>
        <taxon>Aspergillaceae</taxon>
        <taxon>Penicillium</taxon>
    </lineage>
</organism>
<dbReference type="InterPro" id="IPR003959">
    <property type="entry name" value="ATPase_AAA_core"/>
</dbReference>
<dbReference type="InterPro" id="IPR027417">
    <property type="entry name" value="P-loop_NTPase"/>
</dbReference>
<evidence type="ECO:0000259" key="2">
    <source>
        <dbReference type="SMART" id="SM00382"/>
    </source>
</evidence>
<comment type="caution">
    <text evidence="3">The sequence shown here is derived from an EMBL/GenBank/DDBJ whole genome shotgun (WGS) entry which is preliminary data.</text>
</comment>
<feature type="compositionally biased region" description="Polar residues" evidence="1">
    <location>
        <begin position="45"/>
        <end position="55"/>
    </location>
</feature>
<dbReference type="Proteomes" id="UP000177622">
    <property type="component" value="Unassembled WGS sequence"/>
</dbReference>
<dbReference type="GeneID" id="34579225"/>
<dbReference type="GO" id="GO:0005524">
    <property type="term" value="F:ATP binding"/>
    <property type="evidence" value="ECO:0007669"/>
    <property type="project" value="InterPro"/>
</dbReference>
<proteinExistence type="predicted"/>
<accession>A0A1F5LAV6</accession>
<name>A0A1F5LAV6_PENAI</name>
<dbReference type="AlphaFoldDB" id="A0A1F5LAV6"/>
<dbReference type="STRING" id="1835702.A0A1F5LAV6"/>
<feature type="region of interest" description="Disordered" evidence="1">
    <location>
        <begin position="27"/>
        <end position="56"/>
    </location>
</feature>
<dbReference type="OrthoDB" id="10042665at2759"/>
<dbReference type="Pfam" id="PF00004">
    <property type="entry name" value="AAA"/>
    <property type="match status" value="1"/>
</dbReference>
<feature type="domain" description="AAA+ ATPase" evidence="2">
    <location>
        <begin position="718"/>
        <end position="845"/>
    </location>
</feature>
<dbReference type="EMBL" id="LXJU01000018">
    <property type="protein sequence ID" value="OGE50217.1"/>
    <property type="molecule type" value="Genomic_DNA"/>
</dbReference>
<dbReference type="SUPFAM" id="SSF52540">
    <property type="entry name" value="P-loop containing nucleoside triphosphate hydrolases"/>
    <property type="match status" value="1"/>
</dbReference>
<dbReference type="Pfam" id="PF23232">
    <property type="entry name" value="AAA_lid_13"/>
    <property type="match status" value="1"/>
</dbReference>
<dbReference type="PANTHER" id="PTHR46411">
    <property type="entry name" value="FAMILY ATPASE, PUTATIVE-RELATED"/>
    <property type="match status" value="1"/>
</dbReference>